<dbReference type="EMBL" id="JAIWYP010000003">
    <property type="protein sequence ID" value="KAH3853084.1"/>
    <property type="molecule type" value="Genomic_DNA"/>
</dbReference>
<name>A0A9D4L897_DREPO</name>
<gene>
    <name evidence="1" type="ORF">DPMN_095607</name>
</gene>
<accession>A0A9D4L897</accession>
<keyword evidence="2" id="KW-1185">Reference proteome</keyword>
<dbReference type="Proteomes" id="UP000828390">
    <property type="component" value="Unassembled WGS sequence"/>
</dbReference>
<evidence type="ECO:0000313" key="1">
    <source>
        <dbReference type="EMBL" id="KAH3853084.1"/>
    </source>
</evidence>
<proteinExistence type="predicted"/>
<evidence type="ECO:0000313" key="2">
    <source>
        <dbReference type="Proteomes" id="UP000828390"/>
    </source>
</evidence>
<organism evidence="1 2">
    <name type="scientific">Dreissena polymorpha</name>
    <name type="common">Zebra mussel</name>
    <name type="synonym">Mytilus polymorpha</name>
    <dbReference type="NCBI Taxonomy" id="45954"/>
    <lineage>
        <taxon>Eukaryota</taxon>
        <taxon>Metazoa</taxon>
        <taxon>Spiralia</taxon>
        <taxon>Lophotrochozoa</taxon>
        <taxon>Mollusca</taxon>
        <taxon>Bivalvia</taxon>
        <taxon>Autobranchia</taxon>
        <taxon>Heteroconchia</taxon>
        <taxon>Euheterodonta</taxon>
        <taxon>Imparidentia</taxon>
        <taxon>Neoheterodontei</taxon>
        <taxon>Myida</taxon>
        <taxon>Dreissenoidea</taxon>
        <taxon>Dreissenidae</taxon>
        <taxon>Dreissena</taxon>
    </lineage>
</organism>
<reference evidence="1" key="2">
    <citation type="submission" date="2020-11" db="EMBL/GenBank/DDBJ databases">
        <authorList>
            <person name="McCartney M.A."/>
            <person name="Auch B."/>
            <person name="Kono T."/>
            <person name="Mallez S."/>
            <person name="Becker A."/>
            <person name="Gohl D.M."/>
            <person name="Silverstein K.A.T."/>
            <person name="Koren S."/>
            <person name="Bechman K.B."/>
            <person name="Herman A."/>
            <person name="Abrahante J.E."/>
            <person name="Garbe J."/>
        </authorList>
    </citation>
    <scope>NUCLEOTIDE SEQUENCE</scope>
    <source>
        <strain evidence="1">Duluth1</strain>
        <tissue evidence="1">Whole animal</tissue>
    </source>
</reference>
<dbReference type="AlphaFoldDB" id="A0A9D4L897"/>
<sequence>MKDFRKEREESLQTKPMNLSSLWTKRVKILQKSWQIEGPENELHKRDCMTLK</sequence>
<comment type="caution">
    <text evidence="1">The sequence shown here is derived from an EMBL/GenBank/DDBJ whole genome shotgun (WGS) entry which is preliminary data.</text>
</comment>
<reference evidence="1" key="1">
    <citation type="journal article" date="2019" name="bioRxiv">
        <title>The Genome of the Zebra Mussel, Dreissena polymorpha: A Resource for Invasive Species Research.</title>
        <authorList>
            <person name="McCartney M.A."/>
            <person name="Auch B."/>
            <person name="Kono T."/>
            <person name="Mallez S."/>
            <person name="Zhang Y."/>
            <person name="Obille A."/>
            <person name="Becker A."/>
            <person name="Abrahante J.E."/>
            <person name="Garbe J."/>
            <person name="Badalamenti J.P."/>
            <person name="Herman A."/>
            <person name="Mangelson H."/>
            <person name="Liachko I."/>
            <person name="Sullivan S."/>
            <person name="Sone E.D."/>
            <person name="Koren S."/>
            <person name="Silverstein K.A.T."/>
            <person name="Beckman K.B."/>
            <person name="Gohl D.M."/>
        </authorList>
    </citation>
    <scope>NUCLEOTIDE SEQUENCE</scope>
    <source>
        <strain evidence="1">Duluth1</strain>
        <tissue evidence="1">Whole animal</tissue>
    </source>
</reference>
<protein>
    <submittedName>
        <fullName evidence="1">Uncharacterized protein</fullName>
    </submittedName>
</protein>